<dbReference type="GO" id="GO:0070475">
    <property type="term" value="P:rRNA base methylation"/>
    <property type="evidence" value="ECO:0007669"/>
    <property type="project" value="InterPro"/>
</dbReference>
<dbReference type="PROSITE" id="PS51447">
    <property type="entry name" value="FDX_ACB"/>
    <property type="match status" value="1"/>
</dbReference>
<organism evidence="2 3">
    <name type="scientific">Araneus ventricosus</name>
    <name type="common">Orbweaver spider</name>
    <name type="synonym">Epeira ventricosa</name>
    <dbReference type="NCBI Taxonomy" id="182803"/>
    <lineage>
        <taxon>Eukaryota</taxon>
        <taxon>Metazoa</taxon>
        <taxon>Ecdysozoa</taxon>
        <taxon>Arthropoda</taxon>
        <taxon>Chelicerata</taxon>
        <taxon>Arachnida</taxon>
        <taxon>Araneae</taxon>
        <taxon>Araneomorphae</taxon>
        <taxon>Entelegynae</taxon>
        <taxon>Araneoidea</taxon>
        <taxon>Araneidae</taxon>
        <taxon>Araneus</taxon>
    </lineage>
</organism>
<dbReference type="AlphaFoldDB" id="A0A4Y2DIG1"/>
<dbReference type="EMBL" id="BGPR01000374">
    <property type="protein sequence ID" value="GBM16471.1"/>
    <property type="molecule type" value="Genomic_DNA"/>
</dbReference>
<feature type="domain" description="FDX-ACB" evidence="1">
    <location>
        <begin position="538"/>
        <end position="631"/>
    </location>
</feature>
<sequence>MEDRRGIRIYPGTVHLDDPSVKNVLFVGDSGDCPTVLLAEAYMQYVKNSKASESITITLPERYSFQNVHSHIIKILKLCGARVSTGVNFMQLEKHPAVRKHKYTKIFYLPNVLIQYNPESSDILRKFILSAKKVLKKGGKIYITLTREPSDTDAQDYQKMTQNNWNLVEVAENIGLRLCEAIPYFFYLFDECQLKMNRKNKAIYKRVHGSKLVTHIFQNSKNILPRKIQQRISTILNDVQQDNFYKGIKDLYKSLSYKKEIPYTKLVQAFDAVARRNFASLDSIFVKDLLNCENSTLPCHCISHIEENVDSHTSELCHQSTLAIISQFLNFKTDNYHSVTSMLFCVHCPHFFRAHFYPFVHILSYFSSSWESVVKGLKAIVKDMGKDIPGNTPDFCWNDIPCRLKTQELSADPCQHSVTLTELTNVIYFRCEILEAACHDFYMNATVIIQRGSDPAPPLVPAAKIFEVGRIMKFTYFKESYYVTLLNLEMISCAKFHIMDCRILLLKDSRFFKKGKYQQRFVNSFGDVPKLAYRSVRLYPPVHIHDESFLIVNDAFLEMTLFMLVWNVAADFMKSLKLIDAQINEVTEREIRTYRFSYGSDEKTLSSRNARKIHKSVVKAIETHLQVLKLKRTIRVSRNISETSSGSSIQ</sequence>
<dbReference type="Pfam" id="PF10354">
    <property type="entry name" value="BMT5-like"/>
    <property type="match status" value="1"/>
</dbReference>
<dbReference type="InterPro" id="IPR019446">
    <property type="entry name" value="BMT5-like"/>
</dbReference>
<evidence type="ECO:0000259" key="1">
    <source>
        <dbReference type="PROSITE" id="PS51447"/>
    </source>
</evidence>
<dbReference type="InterPro" id="IPR036690">
    <property type="entry name" value="Fdx_antiC-bd_sf"/>
</dbReference>
<name>A0A4Y2DIG1_ARAVE</name>
<evidence type="ECO:0000313" key="2">
    <source>
        <dbReference type="EMBL" id="GBM16471.1"/>
    </source>
</evidence>
<dbReference type="Gene3D" id="3.30.70.380">
    <property type="entry name" value="Ferrodoxin-fold anticodon-binding domain"/>
    <property type="match status" value="1"/>
</dbReference>
<evidence type="ECO:0000313" key="3">
    <source>
        <dbReference type="Proteomes" id="UP000499080"/>
    </source>
</evidence>
<protein>
    <recommendedName>
        <fullName evidence="1">FDX-ACB domain-containing protein</fullName>
    </recommendedName>
</protein>
<reference evidence="2 3" key="1">
    <citation type="journal article" date="2019" name="Sci. Rep.">
        <title>Orb-weaving spider Araneus ventricosus genome elucidates the spidroin gene catalogue.</title>
        <authorList>
            <person name="Kono N."/>
            <person name="Nakamura H."/>
            <person name="Ohtoshi R."/>
            <person name="Moran D.A.P."/>
            <person name="Shinohara A."/>
            <person name="Yoshida Y."/>
            <person name="Fujiwara M."/>
            <person name="Mori M."/>
            <person name="Tomita M."/>
            <person name="Arakawa K."/>
        </authorList>
    </citation>
    <scope>NUCLEOTIDE SEQUENCE [LARGE SCALE GENOMIC DNA]</scope>
</reference>
<dbReference type="OrthoDB" id="273345at2759"/>
<accession>A0A4Y2DIG1</accession>
<comment type="caution">
    <text evidence="2">The sequence shown here is derived from an EMBL/GenBank/DDBJ whole genome shotgun (WGS) entry which is preliminary data.</text>
</comment>
<dbReference type="InterPro" id="IPR005121">
    <property type="entry name" value="Fdx_antiC-bd"/>
</dbReference>
<keyword evidence="3" id="KW-1185">Reference proteome</keyword>
<dbReference type="Proteomes" id="UP000499080">
    <property type="component" value="Unassembled WGS sequence"/>
</dbReference>
<dbReference type="GO" id="GO:0070042">
    <property type="term" value="F:rRNA (uridine-N3-)-methyltransferase activity"/>
    <property type="evidence" value="ECO:0007669"/>
    <property type="project" value="InterPro"/>
</dbReference>
<gene>
    <name evidence="2" type="ORF">AVEN_94956_1</name>
</gene>
<proteinExistence type="predicted"/>